<name>A0AAD9ITF1_9ANNE</name>
<dbReference type="SUPFAM" id="SSF48403">
    <property type="entry name" value="Ankyrin repeat"/>
    <property type="match status" value="1"/>
</dbReference>
<keyword evidence="1" id="KW-0677">Repeat</keyword>
<feature type="repeat" description="ANK" evidence="3">
    <location>
        <begin position="198"/>
        <end position="230"/>
    </location>
</feature>
<evidence type="ECO:0000256" key="2">
    <source>
        <dbReference type="ARBA" id="ARBA00023043"/>
    </source>
</evidence>
<keyword evidence="2 3" id="KW-0040">ANK repeat</keyword>
<dbReference type="Pfam" id="PF00023">
    <property type="entry name" value="Ank"/>
    <property type="match status" value="1"/>
</dbReference>
<feature type="repeat" description="ANK" evidence="3">
    <location>
        <begin position="65"/>
        <end position="97"/>
    </location>
</feature>
<evidence type="ECO:0000256" key="3">
    <source>
        <dbReference type="PROSITE-ProRule" id="PRU00023"/>
    </source>
</evidence>
<feature type="repeat" description="ANK" evidence="3">
    <location>
        <begin position="131"/>
        <end position="153"/>
    </location>
</feature>
<dbReference type="GO" id="GO:0035556">
    <property type="term" value="P:intracellular signal transduction"/>
    <property type="evidence" value="ECO:0007669"/>
    <property type="project" value="InterPro"/>
</dbReference>
<gene>
    <name evidence="5" type="ORF">LSH36_1371g00053</name>
</gene>
<dbReference type="AlphaFoldDB" id="A0AAD9ITF1"/>
<proteinExistence type="predicted"/>
<dbReference type="InterPro" id="IPR036770">
    <property type="entry name" value="Ankyrin_rpt-contain_sf"/>
</dbReference>
<comment type="caution">
    <text evidence="5">The sequence shown here is derived from an EMBL/GenBank/DDBJ whole genome shotgun (WGS) entry which is preliminary data.</text>
</comment>
<dbReference type="PANTHER" id="PTHR24173">
    <property type="entry name" value="ANKYRIN REPEAT CONTAINING"/>
    <property type="match status" value="1"/>
</dbReference>
<organism evidence="5 6">
    <name type="scientific">Paralvinella palmiformis</name>
    <dbReference type="NCBI Taxonomy" id="53620"/>
    <lineage>
        <taxon>Eukaryota</taxon>
        <taxon>Metazoa</taxon>
        <taxon>Spiralia</taxon>
        <taxon>Lophotrochozoa</taxon>
        <taxon>Annelida</taxon>
        <taxon>Polychaeta</taxon>
        <taxon>Sedentaria</taxon>
        <taxon>Canalipalpata</taxon>
        <taxon>Terebellida</taxon>
        <taxon>Terebelliformia</taxon>
        <taxon>Alvinellidae</taxon>
        <taxon>Paralvinella</taxon>
    </lineage>
</organism>
<dbReference type="PANTHER" id="PTHR24173:SF74">
    <property type="entry name" value="ANKYRIN REPEAT DOMAIN-CONTAINING PROTEIN 16"/>
    <property type="match status" value="1"/>
</dbReference>
<dbReference type="Pfam" id="PF12796">
    <property type="entry name" value="Ank_2"/>
    <property type="match status" value="3"/>
</dbReference>
<accession>A0AAD9ITF1</accession>
<evidence type="ECO:0000313" key="5">
    <source>
        <dbReference type="EMBL" id="KAK2140389.1"/>
    </source>
</evidence>
<feature type="repeat" description="ANK" evidence="3">
    <location>
        <begin position="32"/>
        <end position="64"/>
    </location>
</feature>
<feature type="domain" description="SOCS box" evidence="4">
    <location>
        <begin position="348"/>
        <end position="402"/>
    </location>
</feature>
<feature type="repeat" description="ANK" evidence="3">
    <location>
        <begin position="165"/>
        <end position="197"/>
    </location>
</feature>
<dbReference type="PROSITE" id="PS50225">
    <property type="entry name" value="SOCS"/>
    <property type="match status" value="1"/>
</dbReference>
<dbReference type="PRINTS" id="PR01415">
    <property type="entry name" value="ANKYRIN"/>
</dbReference>
<dbReference type="Pfam" id="PF07525">
    <property type="entry name" value="SOCS_box"/>
    <property type="match status" value="1"/>
</dbReference>
<dbReference type="Gene3D" id="1.10.750.20">
    <property type="entry name" value="SOCS box"/>
    <property type="match status" value="1"/>
</dbReference>
<protein>
    <recommendedName>
        <fullName evidence="4">SOCS box domain-containing protein</fullName>
    </recommendedName>
</protein>
<dbReference type="PROSITE" id="PS50088">
    <property type="entry name" value="ANK_REPEAT"/>
    <property type="match status" value="6"/>
</dbReference>
<dbReference type="Proteomes" id="UP001208570">
    <property type="component" value="Unassembled WGS sequence"/>
</dbReference>
<dbReference type="PROSITE" id="PS50297">
    <property type="entry name" value="ANK_REP_REGION"/>
    <property type="match status" value="5"/>
</dbReference>
<dbReference type="InterPro" id="IPR036036">
    <property type="entry name" value="SOCS_box-like_dom_sf"/>
</dbReference>
<sequence>MSRTLFESAAKGDQNLLERALNSEFGYLDHTDINQALLRAAQNGNAECVSRLLAEGADVDCDDYDGDTPLMLAAANNHVKVVKLLIFCGCDINLQSDRYRCALHMAIWNRCRQCMYLLLEAGCDINLQERYGDTPLMLAARRGYTEAVRILLDQEDCEVNTKSHEKDTALHYAADNGHAECLRLLLDHSPDLDASTLWGYTPLMFAAMAGQADCTQLLLEAGADFVVVERGMKSALHYCADRNLTVALRYCLSLGANPDVRDSDGNTPLHHAVINKHPSAAKVLIQHGASVQLVGKNTVGRKFAFFTCLEIATYQQSLDIAALLLACGAQLAARNVRSHPDMRVPDEMLRMVASELNSPPSLQCLCRCSLRAPQLGSSLPDRIERLPLPKSLKGFLMFEEFDF</sequence>
<dbReference type="SUPFAM" id="SSF158235">
    <property type="entry name" value="SOCS box-like"/>
    <property type="match status" value="1"/>
</dbReference>
<dbReference type="InterPro" id="IPR002110">
    <property type="entry name" value="Ankyrin_rpt"/>
</dbReference>
<dbReference type="CDD" id="cd03587">
    <property type="entry name" value="SOCS"/>
    <property type="match status" value="1"/>
</dbReference>
<dbReference type="SMART" id="SM00969">
    <property type="entry name" value="SOCS_box"/>
    <property type="match status" value="1"/>
</dbReference>
<reference evidence="5" key="1">
    <citation type="journal article" date="2023" name="Mol. Biol. Evol.">
        <title>Third-Generation Sequencing Reveals the Adaptive Role of the Epigenome in Three Deep-Sea Polychaetes.</title>
        <authorList>
            <person name="Perez M."/>
            <person name="Aroh O."/>
            <person name="Sun Y."/>
            <person name="Lan Y."/>
            <person name="Juniper S.K."/>
            <person name="Young C.R."/>
            <person name="Angers B."/>
            <person name="Qian P.Y."/>
        </authorList>
    </citation>
    <scope>NUCLEOTIDE SEQUENCE</scope>
    <source>
        <strain evidence="5">P08H-3</strain>
    </source>
</reference>
<keyword evidence="6" id="KW-1185">Reference proteome</keyword>
<dbReference type="SMART" id="SM00248">
    <property type="entry name" value="ANK"/>
    <property type="match status" value="9"/>
</dbReference>
<evidence type="ECO:0000256" key="1">
    <source>
        <dbReference type="ARBA" id="ARBA00022737"/>
    </source>
</evidence>
<dbReference type="EMBL" id="JAODUP010001370">
    <property type="protein sequence ID" value="KAK2140389.1"/>
    <property type="molecule type" value="Genomic_DNA"/>
</dbReference>
<feature type="repeat" description="ANK" evidence="3">
    <location>
        <begin position="264"/>
        <end position="296"/>
    </location>
</feature>
<evidence type="ECO:0000313" key="6">
    <source>
        <dbReference type="Proteomes" id="UP001208570"/>
    </source>
</evidence>
<dbReference type="Gene3D" id="1.25.40.20">
    <property type="entry name" value="Ankyrin repeat-containing domain"/>
    <property type="match status" value="3"/>
</dbReference>
<evidence type="ECO:0000259" key="4">
    <source>
        <dbReference type="PROSITE" id="PS50225"/>
    </source>
</evidence>
<dbReference type="InterPro" id="IPR001496">
    <property type="entry name" value="SOCS_box"/>
</dbReference>